<accession>A0A1Y3EJH7</accession>
<dbReference type="InterPro" id="IPR018107">
    <property type="entry name" value="Na-dicarboxylate_symporter_CS"/>
</dbReference>
<evidence type="ECO:0000313" key="12">
    <source>
        <dbReference type="Proteomes" id="UP000243006"/>
    </source>
</evidence>
<evidence type="ECO:0000256" key="9">
    <source>
        <dbReference type="RuleBase" id="RU361216"/>
    </source>
</evidence>
<evidence type="ECO:0000256" key="8">
    <source>
        <dbReference type="ARBA" id="ARBA00023180"/>
    </source>
</evidence>
<dbReference type="GO" id="GO:0015501">
    <property type="term" value="F:glutamate:sodium symporter activity"/>
    <property type="evidence" value="ECO:0007669"/>
    <property type="project" value="TreeGrafter"/>
</dbReference>
<keyword evidence="5 9" id="KW-0769">Symport</keyword>
<dbReference type="SUPFAM" id="SSF118215">
    <property type="entry name" value="Proton glutamate symport protein"/>
    <property type="match status" value="1"/>
</dbReference>
<keyword evidence="4 9" id="KW-0812">Transmembrane</keyword>
<keyword evidence="7 9" id="KW-0472">Membrane</keyword>
<keyword evidence="3 9" id="KW-0813">Transport</keyword>
<dbReference type="InterPro" id="IPR050746">
    <property type="entry name" value="DAACS"/>
</dbReference>
<evidence type="ECO:0000256" key="1">
    <source>
        <dbReference type="ARBA" id="ARBA00004141"/>
    </source>
</evidence>
<feature type="compositionally biased region" description="Polar residues" evidence="10">
    <location>
        <begin position="14"/>
        <end position="35"/>
    </location>
</feature>
<sequence>MTEAEEQSRMLTYAQEQQQQNLDAKSENRLSISPTRNRRSKRSSFVNTARTFGHRCHWIRACHMEKDKLLLLFTVIACVLGLVLGVCLRGRSPAFTPRELMYLRFPGELFLRMLQMLILPLIVSSIISSIAQLNSKTAGELGLYTVLYYFTTTLLAVVEGIILVMTIRPGDWSTDVNIADDAPEAAPCLSSAVDTILDLISNVSSSGNGTYKIPTEIVMQLSQEEKDLLLEAPQTRLGKGMNILGLIFFSVVFGLFISLQEEEGEPLRDFFKSLESVMMKMIAVVIW</sequence>
<comment type="caution">
    <text evidence="11">The sequence shown here is derived from an EMBL/GenBank/DDBJ whole genome shotgun (WGS) entry which is preliminary data.</text>
</comment>
<protein>
    <recommendedName>
        <fullName evidence="9">Amino acid transporter</fullName>
    </recommendedName>
</protein>
<dbReference type="PANTHER" id="PTHR11958">
    <property type="entry name" value="SODIUM/DICARBOXYLATE SYMPORTER-RELATED"/>
    <property type="match status" value="1"/>
</dbReference>
<gene>
    <name evidence="11" type="ORF">D917_01943</name>
</gene>
<dbReference type="PROSITE" id="PS00713">
    <property type="entry name" value="NA_DICARBOXYL_SYMP_1"/>
    <property type="match status" value="1"/>
</dbReference>
<evidence type="ECO:0000256" key="10">
    <source>
        <dbReference type="SAM" id="MobiDB-lite"/>
    </source>
</evidence>
<dbReference type="InterPro" id="IPR036458">
    <property type="entry name" value="Na:dicarbo_symporter_sf"/>
</dbReference>
<keyword evidence="8" id="KW-0325">Glycoprotein</keyword>
<feature type="transmembrane region" description="Helical" evidence="9">
    <location>
        <begin position="109"/>
        <end position="131"/>
    </location>
</feature>
<dbReference type="GO" id="GO:0005886">
    <property type="term" value="C:plasma membrane"/>
    <property type="evidence" value="ECO:0007669"/>
    <property type="project" value="TreeGrafter"/>
</dbReference>
<comment type="caution">
    <text evidence="9">Lacks conserved residue(s) required for the propagation of feature annotation.</text>
</comment>
<comment type="similarity">
    <text evidence="2 9">Belongs to the dicarboxylate/amino acid:cation symporter (DAACS) (TC 2.A.23) family.</text>
</comment>
<evidence type="ECO:0000256" key="2">
    <source>
        <dbReference type="ARBA" id="ARBA00006148"/>
    </source>
</evidence>
<evidence type="ECO:0000256" key="3">
    <source>
        <dbReference type="ARBA" id="ARBA00022448"/>
    </source>
</evidence>
<name>A0A1Y3EJH7_9BILA</name>
<keyword evidence="6 9" id="KW-1133">Transmembrane helix</keyword>
<dbReference type="GO" id="GO:0015175">
    <property type="term" value="F:neutral L-amino acid transmembrane transporter activity"/>
    <property type="evidence" value="ECO:0007669"/>
    <property type="project" value="TreeGrafter"/>
</dbReference>
<evidence type="ECO:0000256" key="6">
    <source>
        <dbReference type="ARBA" id="ARBA00022989"/>
    </source>
</evidence>
<feature type="transmembrane region" description="Helical" evidence="9">
    <location>
        <begin position="69"/>
        <end position="88"/>
    </location>
</feature>
<feature type="transmembrane region" description="Helical" evidence="9">
    <location>
        <begin position="241"/>
        <end position="259"/>
    </location>
</feature>
<dbReference type="Proteomes" id="UP000243006">
    <property type="component" value="Unassembled WGS sequence"/>
</dbReference>
<dbReference type="PRINTS" id="PR00173">
    <property type="entry name" value="EDTRNSPORT"/>
</dbReference>
<evidence type="ECO:0000256" key="7">
    <source>
        <dbReference type="ARBA" id="ARBA00023136"/>
    </source>
</evidence>
<proteinExistence type="inferred from homology"/>
<dbReference type="PANTHER" id="PTHR11958:SF105">
    <property type="entry name" value="SODIUM-DEPENDENT EXCITATORY AMINO ACID TRANSPORTER GLT-4-RELATED"/>
    <property type="match status" value="1"/>
</dbReference>
<dbReference type="Pfam" id="PF00375">
    <property type="entry name" value="SDF"/>
    <property type="match status" value="1"/>
</dbReference>
<dbReference type="Gene3D" id="1.10.3860.10">
    <property type="entry name" value="Sodium:dicarboxylate symporter"/>
    <property type="match status" value="1"/>
</dbReference>
<organism evidence="11 12">
    <name type="scientific">Trichinella nativa</name>
    <dbReference type="NCBI Taxonomy" id="6335"/>
    <lineage>
        <taxon>Eukaryota</taxon>
        <taxon>Metazoa</taxon>
        <taxon>Ecdysozoa</taxon>
        <taxon>Nematoda</taxon>
        <taxon>Enoplea</taxon>
        <taxon>Dorylaimia</taxon>
        <taxon>Trichinellida</taxon>
        <taxon>Trichinellidae</taxon>
        <taxon>Trichinella</taxon>
    </lineage>
</organism>
<dbReference type="GO" id="GO:0005313">
    <property type="term" value="F:L-glutamate transmembrane transporter activity"/>
    <property type="evidence" value="ECO:0007669"/>
    <property type="project" value="TreeGrafter"/>
</dbReference>
<evidence type="ECO:0000256" key="4">
    <source>
        <dbReference type="ARBA" id="ARBA00022692"/>
    </source>
</evidence>
<evidence type="ECO:0000256" key="5">
    <source>
        <dbReference type="ARBA" id="ARBA00022847"/>
    </source>
</evidence>
<dbReference type="EMBL" id="LVZM01009884">
    <property type="protein sequence ID" value="OUC45322.1"/>
    <property type="molecule type" value="Genomic_DNA"/>
</dbReference>
<reference evidence="11 12" key="1">
    <citation type="submission" date="2015-04" db="EMBL/GenBank/DDBJ databases">
        <title>Draft genome of the roundworm Trichinella nativa.</title>
        <authorList>
            <person name="Mitreva M."/>
        </authorList>
    </citation>
    <scope>NUCLEOTIDE SEQUENCE [LARGE SCALE GENOMIC DNA]</scope>
    <source>
        <strain evidence="11 12">ISS45</strain>
    </source>
</reference>
<feature type="transmembrane region" description="Helical" evidence="9">
    <location>
        <begin position="143"/>
        <end position="164"/>
    </location>
</feature>
<evidence type="ECO:0000313" key="11">
    <source>
        <dbReference type="EMBL" id="OUC45322.1"/>
    </source>
</evidence>
<feature type="region of interest" description="Disordered" evidence="10">
    <location>
        <begin position="1"/>
        <end position="44"/>
    </location>
</feature>
<dbReference type="InterPro" id="IPR001991">
    <property type="entry name" value="Na-dicarboxylate_symporter"/>
</dbReference>
<dbReference type="AlphaFoldDB" id="A0A1Y3EJH7"/>
<comment type="subcellular location">
    <subcellularLocation>
        <location evidence="1 9">Membrane</location>
        <topology evidence="1 9">Multi-pass membrane protein</topology>
    </subcellularLocation>
</comment>